<comment type="caution">
    <text evidence="1">The sequence shown here is derived from an EMBL/GenBank/DDBJ whole genome shotgun (WGS) entry which is preliminary data.</text>
</comment>
<accession>A0A109LAA1</accession>
<name>A0A109LAA1_PSEFL</name>
<proteinExistence type="predicted"/>
<evidence type="ECO:0000313" key="2">
    <source>
        <dbReference type="Proteomes" id="UP000063434"/>
    </source>
</evidence>
<organism evidence="1 2">
    <name type="scientific">Pseudomonas fluorescens</name>
    <dbReference type="NCBI Taxonomy" id="294"/>
    <lineage>
        <taxon>Bacteria</taxon>
        <taxon>Pseudomonadati</taxon>
        <taxon>Pseudomonadota</taxon>
        <taxon>Gammaproteobacteria</taxon>
        <taxon>Pseudomonadales</taxon>
        <taxon>Pseudomonadaceae</taxon>
        <taxon>Pseudomonas</taxon>
    </lineage>
</organism>
<evidence type="ECO:0000313" key="1">
    <source>
        <dbReference type="EMBL" id="KWV83977.1"/>
    </source>
</evidence>
<gene>
    <name evidence="1" type="ORF">PFL603g_00773</name>
</gene>
<dbReference type="PATRIC" id="fig|294.195.peg.816"/>
<dbReference type="AlphaFoldDB" id="A0A109LAA1"/>
<protein>
    <submittedName>
        <fullName evidence="1">Uncharacterized protein</fullName>
    </submittedName>
</protein>
<sequence length="280" mass="31253">MPSKQFECLMVLEIERVDALFNDPSTNKRCRVEYPEIEFPGLAIVASRAVALRREILAWLIARTVMSNSSLSQSQERMSVLVVANHNPAVLLRQLLALVGKIEFSTVDQVAFEDDDWPRLTSAVNLLEGHEGIADEVIDGEPPFFPDSEARLKWRNGPIGLGELLKLINTQVAGTSVVVENYHLITDTRNHAEALRDLRNIAAEAGVYLYIGGGMTHWHEVRERRTVYLSDLAESLSEAVNVADLITIAYPDFSGDQVCVFDPRYSAPHKEPLSLPSVWS</sequence>
<dbReference type="EMBL" id="LCYC01000007">
    <property type="protein sequence ID" value="KWV83977.1"/>
    <property type="molecule type" value="Genomic_DNA"/>
</dbReference>
<dbReference type="Proteomes" id="UP000063434">
    <property type="component" value="Unassembled WGS sequence"/>
</dbReference>
<reference evidence="1 2" key="1">
    <citation type="submission" date="2015-05" db="EMBL/GenBank/DDBJ databases">
        <title>A genomic and transcriptomic approach to investigate the blue pigment phenotype in Pseudomonas fluorescens.</title>
        <authorList>
            <person name="Andreani N.A."/>
            <person name="Cardazzo B."/>
        </authorList>
    </citation>
    <scope>NUCLEOTIDE SEQUENCE [LARGE SCALE GENOMIC DNA]</scope>
    <source>
        <strain evidence="1 2">Ps_40</strain>
    </source>
</reference>